<evidence type="ECO:0008006" key="4">
    <source>
        <dbReference type="Google" id="ProtNLM"/>
    </source>
</evidence>
<dbReference type="PANTHER" id="PTHR31551:SF1">
    <property type="entry name" value="COILED-COIL DOMAIN-CONTAINING PROTEIN 12"/>
    <property type="match status" value="1"/>
</dbReference>
<gene>
    <name evidence="2" type="ORF">WA026_007668</name>
</gene>
<evidence type="ECO:0000313" key="3">
    <source>
        <dbReference type="Proteomes" id="UP001431783"/>
    </source>
</evidence>
<accession>A0AAW1TUQ9</accession>
<dbReference type="Pfam" id="PF08315">
    <property type="entry name" value="cwf18"/>
    <property type="match status" value="1"/>
</dbReference>
<reference evidence="2 3" key="1">
    <citation type="submission" date="2023-03" db="EMBL/GenBank/DDBJ databases">
        <title>Genome insight into feeding habits of ladybird beetles.</title>
        <authorList>
            <person name="Li H.-S."/>
            <person name="Huang Y.-H."/>
            <person name="Pang H."/>
        </authorList>
    </citation>
    <scope>NUCLEOTIDE SEQUENCE [LARGE SCALE GENOMIC DNA]</scope>
    <source>
        <strain evidence="2">SYSU_2023b</strain>
        <tissue evidence="2">Whole body</tissue>
    </source>
</reference>
<dbReference type="InterPro" id="IPR013169">
    <property type="entry name" value="mRNA_splic_Cwf18-like"/>
</dbReference>
<dbReference type="Proteomes" id="UP001431783">
    <property type="component" value="Unassembled WGS sequence"/>
</dbReference>
<organism evidence="2 3">
    <name type="scientific">Henosepilachna vigintioctopunctata</name>
    <dbReference type="NCBI Taxonomy" id="420089"/>
    <lineage>
        <taxon>Eukaryota</taxon>
        <taxon>Metazoa</taxon>
        <taxon>Ecdysozoa</taxon>
        <taxon>Arthropoda</taxon>
        <taxon>Hexapoda</taxon>
        <taxon>Insecta</taxon>
        <taxon>Pterygota</taxon>
        <taxon>Neoptera</taxon>
        <taxon>Endopterygota</taxon>
        <taxon>Coleoptera</taxon>
        <taxon>Polyphaga</taxon>
        <taxon>Cucujiformia</taxon>
        <taxon>Coccinelloidea</taxon>
        <taxon>Coccinellidae</taxon>
        <taxon>Epilachninae</taxon>
        <taxon>Epilachnini</taxon>
        <taxon>Henosepilachna</taxon>
    </lineage>
</organism>
<proteinExistence type="predicted"/>
<protein>
    <recommendedName>
        <fullName evidence="4">Coiled-coil domain-containing protein 12</fullName>
    </recommendedName>
</protein>
<sequence>MESELSKLEKQALARKERLNELKRKRNTNLPENCEQLPKPQFRSYKPVHEDLNKSKIPETKPEDVTVEVKDQLEAAKQVVNIDHLDITTLAPRKQDWDLKRDISKKLEYLERKTQKAIAELIREELKKRQNLGEVASLDMPGSKLVSS</sequence>
<feature type="region of interest" description="Disordered" evidence="1">
    <location>
        <begin position="20"/>
        <end position="59"/>
    </location>
</feature>
<name>A0AAW1TUQ9_9CUCU</name>
<dbReference type="PANTHER" id="PTHR31551">
    <property type="entry name" value="PRE-MRNA-SPLICING FACTOR CWF18"/>
    <property type="match status" value="1"/>
</dbReference>
<comment type="caution">
    <text evidence="2">The sequence shown here is derived from an EMBL/GenBank/DDBJ whole genome shotgun (WGS) entry which is preliminary data.</text>
</comment>
<evidence type="ECO:0000256" key="1">
    <source>
        <dbReference type="SAM" id="MobiDB-lite"/>
    </source>
</evidence>
<evidence type="ECO:0000313" key="2">
    <source>
        <dbReference type="EMBL" id="KAK9875277.1"/>
    </source>
</evidence>
<dbReference type="GO" id="GO:0071014">
    <property type="term" value="C:post-mRNA release spliceosomal complex"/>
    <property type="evidence" value="ECO:0007669"/>
    <property type="project" value="TreeGrafter"/>
</dbReference>
<dbReference type="GO" id="GO:0005684">
    <property type="term" value="C:U2-type spliceosomal complex"/>
    <property type="evidence" value="ECO:0007669"/>
    <property type="project" value="TreeGrafter"/>
</dbReference>
<dbReference type="EMBL" id="JARQZJ010000033">
    <property type="protein sequence ID" value="KAK9875277.1"/>
    <property type="molecule type" value="Genomic_DNA"/>
</dbReference>
<dbReference type="AlphaFoldDB" id="A0AAW1TUQ9"/>
<keyword evidence="3" id="KW-1185">Reference proteome</keyword>
<feature type="compositionally biased region" description="Basic and acidic residues" evidence="1">
    <location>
        <begin position="47"/>
        <end position="59"/>
    </location>
</feature>